<dbReference type="Gene3D" id="2.40.410.10">
    <property type="entry name" value="putative membrane protein from Corynebacterium diphtheriae superfamily"/>
    <property type="match status" value="1"/>
</dbReference>
<dbReference type="EMBL" id="LT906467">
    <property type="protein sequence ID" value="SNV61821.1"/>
    <property type="molecule type" value="Genomic_DNA"/>
</dbReference>
<dbReference type="Proteomes" id="UP000215374">
    <property type="component" value="Chromosome 1"/>
</dbReference>
<name>A0A076NQB8_9CORY</name>
<dbReference type="STRING" id="156978.CIMIT_03230"/>
<evidence type="ECO:0000313" key="5">
    <source>
        <dbReference type="Proteomes" id="UP000215374"/>
    </source>
</evidence>
<evidence type="ECO:0000313" key="4">
    <source>
        <dbReference type="Proteomes" id="UP000028780"/>
    </source>
</evidence>
<dbReference type="OrthoDB" id="4548219at2"/>
<proteinExistence type="predicted"/>
<dbReference type="InterPro" id="IPR021632">
    <property type="entry name" value="DUF3239"/>
</dbReference>
<keyword evidence="1" id="KW-0812">Transmembrane</keyword>
<dbReference type="EMBL" id="CP009211">
    <property type="protein sequence ID" value="AIJ33047.1"/>
    <property type="molecule type" value="Genomic_DNA"/>
</dbReference>
<dbReference type="InterPro" id="IPR023124">
    <property type="entry name" value="DUF3239_dom_sf"/>
</dbReference>
<gene>
    <name evidence="2" type="ORF">CIMIT_03230</name>
    <name evidence="3" type="ORF">SAMEA4535761_00713</name>
</gene>
<dbReference type="eggNOG" id="ENOG5032V6C">
    <property type="taxonomic scope" value="Bacteria"/>
</dbReference>
<feature type="transmembrane region" description="Helical" evidence="1">
    <location>
        <begin position="54"/>
        <end position="76"/>
    </location>
</feature>
<reference evidence="2 4" key="1">
    <citation type="submission" date="2014-08" db="EMBL/GenBank/DDBJ databases">
        <title>Complete genome sequence of Corynebacterium imitans DSM 44264, isolated from a five-month-old boy with suspected pharyngeal diphtheria.</title>
        <authorList>
            <person name="Mollmann S."/>
            <person name="Albersmeier A."/>
            <person name="Ruckert C."/>
            <person name="Tauch A."/>
        </authorList>
    </citation>
    <scope>NUCLEOTIDE SEQUENCE [LARGE SCALE GENOMIC DNA]</scope>
    <source>
        <strain evidence="2 4">DSM 44264</strain>
    </source>
</reference>
<dbReference type="HOGENOM" id="CLU_1292606_0_0_11"/>
<reference evidence="3 5" key="2">
    <citation type="submission" date="2017-06" db="EMBL/GenBank/DDBJ databases">
        <authorList>
            <consortium name="Pathogen Informatics"/>
        </authorList>
    </citation>
    <scope>NUCLEOTIDE SEQUENCE [LARGE SCALE GENOMIC DNA]</scope>
    <source>
        <strain evidence="3 5">NCTC13015</strain>
    </source>
</reference>
<evidence type="ECO:0000313" key="3">
    <source>
        <dbReference type="EMBL" id="SNV61821.1"/>
    </source>
</evidence>
<protein>
    <submittedName>
        <fullName evidence="2 3">Membrane protein</fullName>
    </submittedName>
</protein>
<dbReference type="Proteomes" id="UP000028780">
    <property type="component" value="Chromosome"/>
</dbReference>
<dbReference type="Pfam" id="PF11580">
    <property type="entry name" value="DUF3239"/>
    <property type="match status" value="1"/>
</dbReference>
<feature type="transmembrane region" description="Helical" evidence="1">
    <location>
        <begin position="26"/>
        <end position="48"/>
    </location>
</feature>
<keyword evidence="4" id="KW-1185">Reference proteome</keyword>
<dbReference type="AlphaFoldDB" id="A0A076NQB8"/>
<dbReference type="RefSeq" id="WP_038589030.1">
    <property type="nucleotide sequence ID" value="NZ_CP009211.1"/>
</dbReference>
<evidence type="ECO:0000256" key="1">
    <source>
        <dbReference type="SAM" id="Phobius"/>
    </source>
</evidence>
<sequence length="215" mass="23437">MNTFHFEVDEDYAKQHNELLQDTKSMVISGIAIFVLCVLGGIASWIFISPTSPWRLLASVGLILFGVMMLIVALLLPKSVGKTQALYDAHPLAPAIITDNAGTTLTLTALVDMNASEQGPARWAITSRVVKRIPNTHDTVGTKVPVVAVGGQRTSRDKNTWQVITPMPIAWATPDTQVISRARAEIPQDQWQRLEKARKDAELVASAKNSLVALS</sequence>
<accession>A0A076NQB8</accession>
<keyword evidence="1" id="KW-1133">Transmembrane helix</keyword>
<keyword evidence="1" id="KW-0472">Membrane</keyword>
<organism evidence="2 4">
    <name type="scientific">Corynebacterium imitans</name>
    <dbReference type="NCBI Taxonomy" id="156978"/>
    <lineage>
        <taxon>Bacteria</taxon>
        <taxon>Bacillati</taxon>
        <taxon>Actinomycetota</taxon>
        <taxon>Actinomycetes</taxon>
        <taxon>Mycobacteriales</taxon>
        <taxon>Corynebacteriaceae</taxon>
        <taxon>Corynebacterium</taxon>
    </lineage>
</organism>
<dbReference type="KEGG" id="cii:CIMIT_03230"/>
<evidence type="ECO:0000313" key="2">
    <source>
        <dbReference type="EMBL" id="AIJ33047.1"/>
    </source>
</evidence>